<accession>A0A9R0SN49</accession>
<gene>
    <name evidence="3" type="ORF">TRITD_4Av1G237640</name>
</gene>
<dbReference type="PANTHER" id="PTHR33074:SF76">
    <property type="entry name" value="OS11G0569701 PROTEIN"/>
    <property type="match status" value="1"/>
</dbReference>
<organism evidence="3 4">
    <name type="scientific">Triticum turgidum subsp. durum</name>
    <name type="common">Durum wheat</name>
    <name type="synonym">Triticum durum</name>
    <dbReference type="NCBI Taxonomy" id="4567"/>
    <lineage>
        <taxon>Eukaryota</taxon>
        <taxon>Viridiplantae</taxon>
        <taxon>Streptophyta</taxon>
        <taxon>Embryophyta</taxon>
        <taxon>Tracheophyta</taxon>
        <taxon>Spermatophyta</taxon>
        <taxon>Magnoliopsida</taxon>
        <taxon>Liliopsida</taxon>
        <taxon>Poales</taxon>
        <taxon>Poaceae</taxon>
        <taxon>BOP clade</taxon>
        <taxon>Pooideae</taxon>
        <taxon>Triticodae</taxon>
        <taxon>Triticeae</taxon>
        <taxon>Triticinae</taxon>
        <taxon>Triticum</taxon>
    </lineage>
</organism>
<evidence type="ECO:0000256" key="1">
    <source>
        <dbReference type="SAM" id="MobiDB-lite"/>
    </source>
</evidence>
<proteinExistence type="predicted"/>
<feature type="compositionally biased region" description="Basic and acidic residues" evidence="1">
    <location>
        <begin position="51"/>
        <end position="65"/>
    </location>
</feature>
<protein>
    <recommendedName>
        <fullName evidence="2">DUF1618 domain-containing protein</fullName>
    </recommendedName>
</protein>
<dbReference type="AlphaFoldDB" id="A0A9R0SN49"/>
<reference evidence="3 4" key="1">
    <citation type="submission" date="2017-09" db="EMBL/GenBank/DDBJ databases">
        <authorList>
            <consortium name="International Durum Wheat Genome Sequencing Consortium (IDWGSC)"/>
            <person name="Milanesi L."/>
        </authorList>
    </citation>
    <scope>NUCLEOTIDE SEQUENCE [LARGE SCALE GENOMIC DNA]</scope>
    <source>
        <strain evidence="4">cv. Svevo</strain>
    </source>
</reference>
<dbReference type="Gramene" id="TRITD4Av1G237640.1">
    <property type="protein sequence ID" value="TRITD4Av1G237640.1"/>
    <property type="gene ID" value="TRITD4Av1G237640"/>
</dbReference>
<feature type="region of interest" description="Disordered" evidence="1">
    <location>
        <begin position="1"/>
        <end position="20"/>
    </location>
</feature>
<feature type="compositionally biased region" description="Acidic residues" evidence="1">
    <location>
        <begin position="34"/>
        <end position="45"/>
    </location>
</feature>
<name>A0A9R0SN49_TRITD</name>
<dbReference type="EMBL" id="LT934117">
    <property type="protein sequence ID" value="VAH98444.1"/>
    <property type="molecule type" value="Genomic_DNA"/>
</dbReference>
<evidence type="ECO:0000313" key="4">
    <source>
        <dbReference type="Proteomes" id="UP000324705"/>
    </source>
</evidence>
<evidence type="ECO:0000313" key="3">
    <source>
        <dbReference type="EMBL" id="VAH98444.1"/>
    </source>
</evidence>
<keyword evidence="4" id="KW-1185">Reference proteome</keyword>
<feature type="domain" description="DUF1618" evidence="2">
    <location>
        <begin position="260"/>
        <end position="395"/>
    </location>
</feature>
<dbReference type="OMA" id="WSSHAYA"/>
<dbReference type="PANTHER" id="PTHR33074">
    <property type="entry name" value="EXPRESSED PROTEIN-RELATED"/>
    <property type="match status" value="1"/>
</dbReference>
<evidence type="ECO:0000259" key="2">
    <source>
        <dbReference type="Pfam" id="PF07762"/>
    </source>
</evidence>
<sequence>METRTDHQPPSGDPSPGRPRWVLLERRGNLRDADDADDMLCEDPDAIATPSEDRPDAIAAPSEDHPDAETVAEALASGGRLVRVSFRFAAPPAVSRLRVDSPGLPEGTQIHVQIIAAHGDSVLMEIKISRRGLSWSIDERDSSDYFVYNAGDAAADPPRPPSLSLLPPWREGAPLRKRYMPAASTALLRRGDEDLLVAQLTLWGTEGEAPLEAELCLLRSGRWDCELKRLLVLHGDSKRQELSFWQTDAVIPVGDRFLYWVDYYRGVIFLDAWEETPQLRYVSLPMEPRLKRRQHSGGSSNRHMCILSDGGGSVRFVQVLPRCCCGCPGATFCSRSRYAFNITTWTLRMDDMTTWDKVGVVDSDELWSLPGYGGVVPRIRPQYPIVSLDDPDVLCFMVHKFPYHMEDVDGDHTIRLIEVDTKRMELRSVFCYGDFCSSPDFIPCMISQYFARSRPPAKRHEQVPTAVATTAVKLNLSAMASPGEMLATLREIGDLTPDDMLRMYSILSCDGSQLKFRLLLALPKDMRKDYCLVLMETRL</sequence>
<dbReference type="Pfam" id="PF07762">
    <property type="entry name" value="DUF1618"/>
    <property type="match status" value="1"/>
</dbReference>
<feature type="region of interest" description="Disordered" evidence="1">
    <location>
        <begin position="32"/>
        <end position="65"/>
    </location>
</feature>
<dbReference type="Proteomes" id="UP000324705">
    <property type="component" value="Chromosome 4A"/>
</dbReference>
<dbReference type="InterPro" id="IPR011676">
    <property type="entry name" value="DUF1618"/>
</dbReference>